<keyword evidence="2" id="KW-0732">Signal</keyword>
<feature type="region of interest" description="Disordered" evidence="1">
    <location>
        <begin position="164"/>
        <end position="206"/>
    </location>
</feature>
<dbReference type="EMBL" id="LR824009">
    <property type="protein sequence ID" value="CAH0605889.1"/>
    <property type="molecule type" value="Genomic_DNA"/>
</dbReference>
<dbReference type="AlphaFoldDB" id="A0A9P0C040"/>
<proteinExistence type="predicted"/>
<evidence type="ECO:0000313" key="4">
    <source>
        <dbReference type="Proteomes" id="UP001154114"/>
    </source>
</evidence>
<reference evidence="3" key="1">
    <citation type="submission" date="2021-12" db="EMBL/GenBank/DDBJ databases">
        <authorList>
            <person name="King R."/>
        </authorList>
    </citation>
    <scope>NUCLEOTIDE SEQUENCE</scope>
</reference>
<feature type="chain" id="PRO_5040179939" evidence="2">
    <location>
        <begin position="20"/>
        <end position="281"/>
    </location>
</feature>
<gene>
    <name evidence="3" type="ORF">CINC_LOCUS11814</name>
</gene>
<feature type="signal peptide" evidence="2">
    <location>
        <begin position="1"/>
        <end position="19"/>
    </location>
</feature>
<evidence type="ECO:0000256" key="2">
    <source>
        <dbReference type="SAM" id="SignalP"/>
    </source>
</evidence>
<keyword evidence="4" id="KW-1185">Reference proteome</keyword>
<name>A0A9P0C040_CHRIL</name>
<protein>
    <submittedName>
        <fullName evidence="3">Uncharacterized protein</fullName>
    </submittedName>
</protein>
<dbReference type="Proteomes" id="UP001154114">
    <property type="component" value="Chromosome 6"/>
</dbReference>
<dbReference type="OrthoDB" id="7092459at2759"/>
<sequence>MNTLALLAGILLCLVVVNGRHLEENHEPNPLTDSLEHISDSIKKHGAEMRHRRKRWQANYGGYDFQVPNHGYPYPDRRGYDRNHEDLLPQVVKLLEEISVFLRRTPLAAPPPPQPIYIPYPVPYPVPQFGSCSDKGVKKPNISSRWPQMEDTNQNWGFVESNEDADYESGDGSRPISFDPIKPLRPMKRPAPKVEHGSNQMDNLRPTTQAPRFADEPGSLRSPSMCNAAILSCCVGNVDQQKKCFDNFGCSISYNNGKACSTESIDDALESFKAAYSPVPS</sequence>
<accession>A0A9P0C040</accession>
<feature type="compositionally biased region" description="Polar residues" evidence="1">
    <location>
        <begin position="197"/>
        <end position="206"/>
    </location>
</feature>
<evidence type="ECO:0000313" key="3">
    <source>
        <dbReference type="EMBL" id="CAH0605889.1"/>
    </source>
</evidence>
<evidence type="ECO:0000256" key="1">
    <source>
        <dbReference type="SAM" id="MobiDB-lite"/>
    </source>
</evidence>
<organism evidence="3 4">
    <name type="scientific">Chrysodeixis includens</name>
    <name type="common">Soybean looper</name>
    <name type="synonym">Pseudoplusia includens</name>
    <dbReference type="NCBI Taxonomy" id="689277"/>
    <lineage>
        <taxon>Eukaryota</taxon>
        <taxon>Metazoa</taxon>
        <taxon>Ecdysozoa</taxon>
        <taxon>Arthropoda</taxon>
        <taxon>Hexapoda</taxon>
        <taxon>Insecta</taxon>
        <taxon>Pterygota</taxon>
        <taxon>Neoptera</taxon>
        <taxon>Endopterygota</taxon>
        <taxon>Lepidoptera</taxon>
        <taxon>Glossata</taxon>
        <taxon>Ditrysia</taxon>
        <taxon>Noctuoidea</taxon>
        <taxon>Noctuidae</taxon>
        <taxon>Plusiinae</taxon>
        <taxon>Chrysodeixis</taxon>
    </lineage>
</organism>